<comment type="function">
    <text evidence="5">Bidirectionally degrades single-stranded DNA into large acid-insoluble oligonucleotides, which are then degraded further into small acid-soluble oligonucleotides.</text>
</comment>
<sequence length="452" mass="50237">MGNSLLDPVPPNPEHVLAVGDFTRRIKDLLEGGLPACWVRGEVSNLRKQQSGHIYFTLKDRESQLPCVMFRGDAMRQSVDMADGQQLIVHGAISVYEPHGRYQLICRELVEDGAGRLQQEFERLKKKLADEGLFSSERKKPIPVLPKTVAFVTSPTGAAIRDFLSIMKRRSWCGRIIILPAKVQGVGASDEIVERIQDAQAIGDIDLLVVGRGGGSLEDLWCFNEEKVARSVAACSIPTISAVGHEIDFTLSDFAADKRAETPSAAAELISSAYLNCSERVAKAADALIDAPAYYFERRWSQVGLLAERMRSASPERRIEQSSLRLDDLASRLTMAAREHLHERSVELGNIIQRLHAFSPERRIELARLQLKDMERRFNLLIKTSLTPKAERLAAVRHRLENASLHRTLARGFVVARDAKGELVTRKAGLSKGDTLAIDFADGEVHTEVKAF</sequence>
<evidence type="ECO:0000259" key="7">
    <source>
        <dbReference type="Pfam" id="PF02601"/>
    </source>
</evidence>
<name>A0AAQ3QXE2_9BACT</name>
<comment type="subcellular location">
    <subcellularLocation>
        <location evidence="5 6">Cytoplasm</location>
    </subcellularLocation>
</comment>
<evidence type="ECO:0000313" key="9">
    <source>
        <dbReference type="EMBL" id="WOO42962.1"/>
    </source>
</evidence>
<dbReference type="InterPro" id="IPR025824">
    <property type="entry name" value="OB-fold_nuc-bd_dom"/>
</dbReference>
<dbReference type="Proteomes" id="UP001304300">
    <property type="component" value="Chromosome"/>
</dbReference>
<dbReference type="GO" id="GO:0003676">
    <property type="term" value="F:nucleic acid binding"/>
    <property type="evidence" value="ECO:0007669"/>
    <property type="project" value="InterPro"/>
</dbReference>
<dbReference type="EC" id="3.1.11.6" evidence="5"/>
<evidence type="ECO:0000256" key="5">
    <source>
        <dbReference type="HAMAP-Rule" id="MF_00378"/>
    </source>
</evidence>
<dbReference type="KEGG" id="puo:RZN69_07640"/>
<dbReference type="InterPro" id="IPR020579">
    <property type="entry name" value="Exonuc_VII_lsu_C"/>
</dbReference>
<dbReference type="InterPro" id="IPR003753">
    <property type="entry name" value="Exonuc_VII_L"/>
</dbReference>
<evidence type="ECO:0000259" key="8">
    <source>
        <dbReference type="Pfam" id="PF13742"/>
    </source>
</evidence>
<evidence type="ECO:0000256" key="2">
    <source>
        <dbReference type="ARBA" id="ARBA00022722"/>
    </source>
</evidence>
<evidence type="ECO:0000256" key="1">
    <source>
        <dbReference type="ARBA" id="ARBA00022490"/>
    </source>
</evidence>
<dbReference type="GO" id="GO:0006308">
    <property type="term" value="P:DNA catabolic process"/>
    <property type="evidence" value="ECO:0007669"/>
    <property type="project" value="UniProtKB-UniRule"/>
</dbReference>
<dbReference type="HAMAP" id="MF_00378">
    <property type="entry name" value="Exonuc_7_L"/>
    <property type="match status" value="1"/>
</dbReference>
<evidence type="ECO:0000313" key="10">
    <source>
        <dbReference type="Proteomes" id="UP001304300"/>
    </source>
</evidence>
<dbReference type="GO" id="GO:0009318">
    <property type="term" value="C:exodeoxyribonuclease VII complex"/>
    <property type="evidence" value="ECO:0007669"/>
    <property type="project" value="UniProtKB-UniRule"/>
</dbReference>
<accession>A0AAQ3QXE2</accession>
<organism evidence="9 10">
    <name type="scientific">Rubellicoccus peritrichatus</name>
    <dbReference type="NCBI Taxonomy" id="3080537"/>
    <lineage>
        <taxon>Bacteria</taxon>
        <taxon>Pseudomonadati</taxon>
        <taxon>Verrucomicrobiota</taxon>
        <taxon>Opitutia</taxon>
        <taxon>Puniceicoccales</taxon>
        <taxon>Cerasicoccaceae</taxon>
        <taxon>Rubellicoccus</taxon>
    </lineage>
</organism>
<dbReference type="GO" id="GO:0008855">
    <property type="term" value="F:exodeoxyribonuclease VII activity"/>
    <property type="evidence" value="ECO:0007669"/>
    <property type="project" value="UniProtKB-UniRule"/>
</dbReference>
<feature type="domain" description="OB-fold nucleic acid binding" evidence="8">
    <location>
        <begin position="18"/>
        <end position="109"/>
    </location>
</feature>
<keyword evidence="1 5" id="KW-0963">Cytoplasm</keyword>
<feature type="domain" description="Exonuclease VII large subunit C-terminal" evidence="7">
    <location>
        <begin position="133"/>
        <end position="447"/>
    </location>
</feature>
<dbReference type="PANTHER" id="PTHR30008:SF0">
    <property type="entry name" value="EXODEOXYRIBONUCLEASE 7 LARGE SUBUNIT"/>
    <property type="match status" value="1"/>
</dbReference>
<keyword evidence="4 5" id="KW-0269">Exonuclease</keyword>
<dbReference type="AlphaFoldDB" id="A0AAQ3QXE2"/>
<dbReference type="CDD" id="cd04489">
    <property type="entry name" value="ExoVII_LU_OBF"/>
    <property type="match status" value="1"/>
</dbReference>
<proteinExistence type="inferred from homology"/>
<keyword evidence="3 5" id="KW-0378">Hydrolase</keyword>
<dbReference type="Pfam" id="PF02601">
    <property type="entry name" value="Exonuc_VII_L"/>
    <property type="match status" value="1"/>
</dbReference>
<comment type="subunit">
    <text evidence="5">Heterooligomer composed of large and small subunits.</text>
</comment>
<comment type="similarity">
    <text evidence="5 6">Belongs to the XseA family.</text>
</comment>
<dbReference type="NCBIfam" id="TIGR00237">
    <property type="entry name" value="xseA"/>
    <property type="match status" value="1"/>
</dbReference>
<dbReference type="EMBL" id="CP136920">
    <property type="protein sequence ID" value="WOO42962.1"/>
    <property type="molecule type" value="Genomic_DNA"/>
</dbReference>
<dbReference type="Pfam" id="PF13742">
    <property type="entry name" value="tRNA_anti_2"/>
    <property type="match status" value="1"/>
</dbReference>
<dbReference type="PANTHER" id="PTHR30008">
    <property type="entry name" value="EXODEOXYRIBONUCLEASE 7 LARGE SUBUNIT"/>
    <property type="match status" value="1"/>
</dbReference>
<protein>
    <recommendedName>
        <fullName evidence="5">Exodeoxyribonuclease 7 large subunit</fullName>
        <ecNumber evidence="5">3.1.11.6</ecNumber>
    </recommendedName>
    <alternativeName>
        <fullName evidence="5">Exodeoxyribonuclease VII large subunit</fullName>
        <shortName evidence="5">Exonuclease VII large subunit</shortName>
    </alternativeName>
</protein>
<keyword evidence="2 5" id="KW-0540">Nuclease</keyword>
<dbReference type="RefSeq" id="WP_317835496.1">
    <property type="nucleotide sequence ID" value="NZ_CP136920.1"/>
</dbReference>
<reference evidence="9 10" key="1">
    <citation type="submission" date="2023-10" db="EMBL/GenBank/DDBJ databases">
        <title>Rubellicoccus peritrichatus gen. nov., sp. nov., isolated from an algae of coral reef tank.</title>
        <authorList>
            <person name="Luo J."/>
        </authorList>
    </citation>
    <scope>NUCLEOTIDE SEQUENCE [LARGE SCALE GENOMIC DNA]</scope>
    <source>
        <strain evidence="9 10">CR14</strain>
    </source>
</reference>
<dbReference type="GO" id="GO:0005737">
    <property type="term" value="C:cytoplasm"/>
    <property type="evidence" value="ECO:0007669"/>
    <property type="project" value="UniProtKB-SubCell"/>
</dbReference>
<gene>
    <name evidence="5 9" type="primary">xseA</name>
    <name evidence="9" type="ORF">RZN69_07640</name>
</gene>
<comment type="catalytic activity">
    <reaction evidence="5 6">
        <text>Exonucleolytic cleavage in either 5'- to 3'- or 3'- to 5'-direction to yield nucleoside 5'-phosphates.</text>
        <dbReference type="EC" id="3.1.11.6"/>
    </reaction>
</comment>
<keyword evidence="10" id="KW-1185">Reference proteome</keyword>
<evidence type="ECO:0000256" key="3">
    <source>
        <dbReference type="ARBA" id="ARBA00022801"/>
    </source>
</evidence>
<evidence type="ECO:0000256" key="4">
    <source>
        <dbReference type="ARBA" id="ARBA00022839"/>
    </source>
</evidence>
<evidence type="ECO:0000256" key="6">
    <source>
        <dbReference type="RuleBase" id="RU004355"/>
    </source>
</evidence>